<comment type="caution">
    <text evidence="2">The sequence shown here is derived from an EMBL/GenBank/DDBJ whole genome shotgun (WGS) entry which is preliminary data.</text>
</comment>
<dbReference type="InterPro" id="IPR050229">
    <property type="entry name" value="GlpE_sulfurtransferase"/>
</dbReference>
<proteinExistence type="predicted"/>
<dbReference type="SUPFAM" id="SSF52821">
    <property type="entry name" value="Rhodanese/Cell cycle control phosphatase"/>
    <property type="match status" value="1"/>
</dbReference>
<protein>
    <submittedName>
        <fullName evidence="2">Rhodanese-like domain-containing protein</fullName>
    </submittedName>
</protein>
<dbReference type="Pfam" id="PF00581">
    <property type="entry name" value="Rhodanese"/>
    <property type="match status" value="1"/>
</dbReference>
<sequence>MLEQEVKIMTTAELQEKLAKGENLELIDVREDEEVAQGVIPGVKHIPMGQIPERMSELDPEKEYIFICRSGRRSENVCYYLQDQGYKCVNMVGGMLEWEGDREIPS</sequence>
<feature type="domain" description="Rhodanese" evidence="1">
    <location>
        <begin position="20"/>
        <end position="105"/>
    </location>
</feature>
<dbReference type="PANTHER" id="PTHR43031:SF17">
    <property type="entry name" value="SULFURTRANSFERASE YTWF-RELATED"/>
    <property type="match status" value="1"/>
</dbReference>
<evidence type="ECO:0000313" key="3">
    <source>
        <dbReference type="Proteomes" id="UP000481043"/>
    </source>
</evidence>
<dbReference type="InterPro" id="IPR001763">
    <property type="entry name" value="Rhodanese-like_dom"/>
</dbReference>
<dbReference type="Proteomes" id="UP000481043">
    <property type="component" value="Unassembled WGS sequence"/>
</dbReference>
<dbReference type="SMART" id="SM00450">
    <property type="entry name" value="RHOD"/>
    <property type="match status" value="1"/>
</dbReference>
<gene>
    <name evidence="2" type="ORF">G4D63_09490</name>
</gene>
<dbReference type="Gene3D" id="3.40.250.10">
    <property type="entry name" value="Rhodanese-like domain"/>
    <property type="match status" value="1"/>
</dbReference>
<evidence type="ECO:0000259" key="1">
    <source>
        <dbReference type="PROSITE" id="PS50206"/>
    </source>
</evidence>
<organism evidence="2 3">
    <name type="scientific">Bacillus mesophilus</name>
    <dbReference type="NCBI Taxonomy" id="1808955"/>
    <lineage>
        <taxon>Bacteria</taxon>
        <taxon>Bacillati</taxon>
        <taxon>Bacillota</taxon>
        <taxon>Bacilli</taxon>
        <taxon>Bacillales</taxon>
        <taxon>Bacillaceae</taxon>
        <taxon>Bacillus</taxon>
    </lineage>
</organism>
<dbReference type="PROSITE" id="PS50206">
    <property type="entry name" value="RHODANESE_3"/>
    <property type="match status" value="1"/>
</dbReference>
<dbReference type="CDD" id="cd00158">
    <property type="entry name" value="RHOD"/>
    <property type="match status" value="1"/>
</dbReference>
<name>A0A6M0Q6I9_9BACI</name>
<dbReference type="InterPro" id="IPR036873">
    <property type="entry name" value="Rhodanese-like_dom_sf"/>
</dbReference>
<dbReference type="PANTHER" id="PTHR43031">
    <property type="entry name" value="FAD-DEPENDENT OXIDOREDUCTASE"/>
    <property type="match status" value="1"/>
</dbReference>
<dbReference type="AlphaFoldDB" id="A0A6M0Q6I9"/>
<reference evidence="2 3" key="1">
    <citation type="submission" date="2020-02" db="EMBL/GenBank/DDBJ databases">
        <title>Bacillus aquiflavi sp. nov., isolated from yellow water of strong flavor Chinese baijiu in Yibin region of China.</title>
        <authorList>
            <person name="Xie J."/>
        </authorList>
    </citation>
    <scope>NUCLEOTIDE SEQUENCE [LARGE SCALE GENOMIC DNA]</scope>
    <source>
        <strain evidence="2 3">SA4</strain>
    </source>
</reference>
<dbReference type="EMBL" id="JAAIWM010000002">
    <property type="protein sequence ID" value="NEY71981.1"/>
    <property type="molecule type" value="Genomic_DNA"/>
</dbReference>
<evidence type="ECO:0000313" key="2">
    <source>
        <dbReference type="EMBL" id="NEY71981.1"/>
    </source>
</evidence>
<accession>A0A6M0Q6I9</accession>
<keyword evidence="3" id="KW-1185">Reference proteome</keyword>